<evidence type="ECO:0000313" key="1">
    <source>
        <dbReference type="EMBL" id="DAF85561.1"/>
    </source>
</evidence>
<name>A0A8S5TTM7_9CAUD</name>
<reference evidence="1" key="1">
    <citation type="journal article" date="2021" name="Proc. Natl. Acad. Sci. U.S.A.">
        <title>A Catalog of Tens of Thousands of Viruses from Human Metagenomes Reveals Hidden Associations with Chronic Diseases.</title>
        <authorList>
            <person name="Tisza M.J."/>
            <person name="Buck C.B."/>
        </authorList>
    </citation>
    <scope>NUCLEOTIDE SEQUENCE</scope>
    <source>
        <strain evidence="1">Ct5jB2</strain>
    </source>
</reference>
<accession>A0A8S5TTM7</accession>
<dbReference type="EMBL" id="BK015927">
    <property type="protein sequence ID" value="DAF85561.1"/>
    <property type="molecule type" value="Genomic_DNA"/>
</dbReference>
<protein>
    <submittedName>
        <fullName evidence="1">Uncharacterized protein</fullName>
    </submittedName>
</protein>
<sequence>MSEKFYKSFKRGDIVYWCHRSGHEFSVHWGMVDEQFSDAVIVDYLVPRERRLVNGIPIDKFESEYKYKKLPKGWSSKDKLFNITYDPLSKEELEFKLKIDNPQSIKEAYEMGYLVKDNTVFHGRIEADITKEGFRIIKKYDYRDHHIDHVSIISPKLYFKYDEAKKVVDENIAEFKRQASLTDYEWAVEKIDNILGRWKFLNGVTNDDVEIYRNWILSLKNVEDVDVRIWQNSIQWKYWKNKRWNNIEL</sequence>
<organism evidence="1">
    <name type="scientific">Siphoviridae sp. ct5jB2</name>
    <dbReference type="NCBI Taxonomy" id="2825337"/>
    <lineage>
        <taxon>Viruses</taxon>
        <taxon>Duplodnaviria</taxon>
        <taxon>Heunggongvirae</taxon>
        <taxon>Uroviricota</taxon>
        <taxon>Caudoviricetes</taxon>
    </lineage>
</organism>
<proteinExistence type="predicted"/>